<dbReference type="EMBL" id="JAUTXY010000011">
    <property type="protein sequence ID" value="MEE2060266.1"/>
    <property type="molecule type" value="Genomic_DNA"/>
</dbReference>
<dbReference type="GO" id="GO:0016787">
    <property type="term" value="F:hydrolase activity"/>
    <property type="evidence" value="ECO:0007669"/>
    <property type="project" value="UniProtKB-KW"/>
</dbReference>
<dbReference type="Proteomes" id="UP001336020">
    <property type="component" value="Unassembled WGS sequence"/>
</dbReference>
<keyword evidence="4" id="KW-1185">Reference proteome</keyword>
<evidence type="ECO:0000313" key="3">
    <source>
        <dbReference type="EMBL" id="MEE2060266.1"/>
    </source>
</evidence>
<keyword evidence="3" id="KW-0378">Hydrolase</keyword>
<dbReference type="RefSeq" id="WP_330135443.1">
    <property type="nucleotide sequence ID" value="NZ_JAUTXY010000011.1"/>
</dbReference>
<accession>A0ABU7LFD9</accession>
<feature type="region of interest" description="Disordered" evidence="1">
    <location>
        <begin position="391"/>
        <end position="411"/>
    </location>
</feature>
<dbReference type="InterPro" id="IPR000073">
    <property type="entry name" value="AB_hydrolase_1"/>
</dbReference>
<name>A0ABU7LFD9_9NOCA</name>
<sequence length="411" mass="45069">MPDVPTLPPCTAGDWDNARRRRRLRDTRTGHSWHQASEATGIVRFGRTRRFLARTAIATVPFVALYTQYWHFDVAPMREQLAETQPRIHQVYDAQGADNRDTAVVEGDNRTAVVDLVGLGNLDATNTARALPALSRLGDVWAVEYDNSGLDTAVVSRLVAARAETLGIDSVILTGHSMGGIIALEVAEHLYQDTSLEVLGVILDCTPIDLHAVRADSRDAGEELLRWIGWIPGARESRIMRMAIEIAARQDRFVLPSDRWYRRIDGSEFIDVVEEVLKDKILSTDAASNGLIESQFRAIVASGASDSLRALAAEQDDKVRPAIVFVRPRHALNDHVVDVEYTQQALVEHSGGVDGTLLVAKIDHTGHANPIQAPEAYNNAITDRVAPFIDLRPGENLDDDGDSTTGPSIGP</sequence>
<protein>
    <submittedName>
        <fullName evidence="3">Alpha/beta hydrolase</fullName>
    </submittedName>
</protein>
<dbReference type="InterPro" id="IPR029058">
    <property type="entry name" value="AB_hydrolase_fold"/>
</dbReference>
<evidence type="ECO:0000313" key="4">
    <source>
        <dbReference type="Proteomes" id="UP001336020"/>
    </source>
</evidence>
<comment type="caution">
    <text evidence="3">The sequence shown here is derived from an EMBL/GenBank/DDBJ whole genome shotgun (WGS) entry which is preliminary data.</text>
</comment>
<dbReference type="Pfam" id="PF12697">
    <property type="entry name" value="Abhydrolase_6"/>
    <property type="match status" value="1"/>
</dbReference>
<evidence type="ECO:0000259" key="2">
    <source>
        <dbReference type="Pfam" id="PF12697"/>
    </source>
</evidence>
<gene>
    <name evidence="3" type="ORF">Q7514_22345</name>
</gene>
<dbReference type="SUPFAM" id="SSF53474">
    <property type="entry name" value="alpha/beta-Hydrolases"/>
    <property type="match status" value="1"/>
</dbReference>
<reference evidence="3 4" key="1">
    <citation type="submission" date="2023-07" db="EMBL/GenBank/DDBJ databases">
        <authorList>
            <person name="Girao M."/>
            <person name="Carvalho M.F."/>
        </authorList>
    </citation>
    <scope>NUCLEOTIDE SEQUENCE [LARGE SCALE GENOMIC DNA]</scope>
    <source>
        <strain evidence="3 4">YIM65754</strain>
    </source>
</reference>
<organism evidence="3 4">
    <name type="scientific">Rhodococcus artemisiae</name>
    <dbReference type="NCBI Taxonomy" id="714159"/>
    <lineage>
        <taxon>Bacteria</taxon>
        <taxon>Bacillati</taxon>
        <taxon>Actinomycetota</taxon>
        <taxon>Actinomycetes</taxon>
        <taxon>Mycobacteriales</taxon>
        <taxon>Nocardiaceae</taxon>
        <taxon>Rhodococcus</taxon>
    </lineage>
</organism>
<feature type="domain" description="AB hydrolase-1" evidence="2">
    <location>
        <begin position="113"/>
        <end position="379"/>
    </location>
</feature>
<dbReference type="Gene3D" id="3.40.50.1820">
    <property type="entry name" value="alpha/beta hydrolase"/>
    <property type="match status" value="1"/>
</dbReference>
<proteinExistence type="predicted"/>
<evidence type="ECO:0000256" key="1">
    <source>
        <dbReference type="SAM" id="MobiDB-lite"/>
    </source>
</evidence>